<feature type="compositionally biased region" description="Basic and acidic residues" evidence="2">
    <location>
        <begin position="359"/>
        <end position="376"/>
    </location>
</feature>
<dbReference type="SUPFAM" id="SSF50370">
    <property type="entry name" value="Ricin B-like lectins"/>
    <property type="match status" value="2"/>
</dbReference>
<reference evidence="4 5" key="1">
    <citation type="submission" date="2016-01" db="EMBL/GenBank/DDBJ databases">
        <authorList>
            <person name="Regsiter A."/>
            <person name="william w."/>
        </authorList>
    </citation>
    <scope>NUCLEOTIDE SEQUENCE [LARGE SCALE GENOMIC DNA]</scope>
    <source>
        <strain evidence="4 5">CFBP 6927</strain>
    </source>
</reference>
<dbReference type="Proteomes" id="UP000191812">
    <property type="component" value="Unassembled WGS sequence"/>
</dbReference>
<feature type="region of interest" description="Disordered" evidence="2">
    <location>
        <begin position="355"/>
        <end position="387"/>
    </location>
</feature>
<organism evidence="4 5">
    <name type="scientific">Agrobacterium genomosp. 13 str. CFBP 6927</name>
    <dbReference type="NCBI Taxonomy" id="1183428"/>
    <lineage>
        <taxon>Bacteria</taxon>
        <taxon>Pseudomonadati</taxon>
        <taxon>Pseudomonadota</taxon>
        <taxon>Alphaproteobacteria</taxon>
        <taxon>Hyphomicrobiales</taxon>
        <taxon>Rhizobiaceae</taxon>
        <taxon>Rhizobium/Agrobacterium group</taxon>
        <taxon>Agrobacterium</taxon>
        <taxon>Agrobacterium tumefaciens complex</taxon>
    </lineage>
</organism>
<keyword evidence="1" id="KW-0175">Coiled coil</keyword>
<evidence type="ECO:0000313" key="4">
    <source>
        <dbReference type="EMBL" id="CUX47306.1"/>
    </source>
</evidence>
<keyword evidence="5" id="KW-1185">Reference proteome</keyword>
<proteinExistence type="predicted"/>
<dbReference type="Pfam" id="PF22693">
    <property type="entry name" value="MACPF_1"/>
    <property type="match status" value="1"/>
</dbReference>
<feature type="domain" description="Ricin B lectin" evidence="3">
    <location>
        <begin position="642"/>
        <end position="773"/>
    </location>
</feature>
<sequence>MSDGDEKGSRHNDFDSRYAALGERSREHVIRRTELELNEASKELQAREAQLKKEAADDRAAILAAVRTTTPDLTSRLVEKMDELGVKDHEFTERDKTTLMNLANLQLADSQDFFDLNSAQRDDLLDRVGFYRGISISTDSANQVQVGFRDVLKRSDERGASQGNPSKDALLQDLSVNVAKPLYRKPAFAGYFENYFTFSEAVHQNQKNGVTNLKFSLSASAGLAVRGGVGVGAAYGQQNQTNDGSVGKEVFITSNFFLPRIELSFDDREPCASNEFISACQDAVKNYDSADGKFTALKRVLEKFGHFVPTMTLIGGRLFATESKKYDGLQTTRNATERFAASVKANLKTVSANVESEVSAERSEQIQSDDKSKDESQSSTFHAMGGEGGLVQDAAGWIRSLSDYRRWSAVQRENLIPSIDVLPLDLKKDCWSVLKTFVAMRTKRELLFDEDAAFVFYGDYASELEDLAVETWFVAQNEAHLTAMTISDSSLTDGVAIGLAPVEPLDLQTWRISPDGHLIAYVTRTNKLRGRGRTEFAVSLDDFDMKKPPAQIPVVLRQLNQTEHQVWDYTGAGTFQCATVKGNYVLAVNEKQQLVAMPRSTTVRRSEVWDLTEVSPATLKKSATAAAATRIAGWFKLRAGNNAHVLSIRNAEDGNLQTAADGGAVVMLPDISGAHQLWMMTDEGQLVSRIDAADGGIRNRLLLTVGSDDVLSVKTKAAGEHQRWALTSEGFLKSVTRPDKIATAGGSERISRLAYSISLQDQTSGSRQRWSALQHENTDKNALVLTCPKDGTVHNHKIYSFASISLPVFGKIRGMRLNAYNRGVGRDGWGLRCELFVKRESSSDCRWISVDRDLDEDNSEEVSYIWSDKKKGDCYFEQALLYLPSDDLTEFRFAFAPGSSVLTPMYRTAAKSDWIFSDPSDYASSSSADDVVVSDQAVIADDEKTVVAIGLHWDRRANFLMPKLLTR</sequence>
<dbReference type="InterPro" id="IPR000772">
    <property type="entry name" value="Ricin_B_lectin"/>
</dbReference>
<evidence type="ECO:0000256" key="2">
    <source>
        <dbReference type="SAM" id="MobiDB-lite"/>
    </source>
</evidence>
<feature type="coiled-coil region" evidence="1">
    <location>
        <begin position="30"/>
        <end position="57"/>
    </location>
</feature>
<dbReference type="InterPro" id="IPR054586">
    <property type="entry name" value="MACPF_1_fungal"/>
</dbReference>
<dbReference type="RefSeq" id="WP_167377608.1">
    <property type="nucleotide sequence ID" value="NZ_LT009757.1"/>
</dbReference>
<dbReference type="EMBL" id="FBWH01000036">
    <property type="protein sequence ID" value="CUX47306.1"/>
    <property type="molecule type" value="Genomic_DNA"/>
</dbReference>
<gene>
    <name evidence="4" type="ORF">AGR13a_Lc100197</name>
</gene>
<evidence type="ECO:0000259" key="3">
    <source>
        <dbReference type="SMART" id="SM00458"/>
    </source>
</evidence>
<dbReference type="SMART" id="SM00458">
    <property type="entry name" value="RICIN"/>
    <property type="match status" value="1"/>
</dbReference>
<dbReference type="InterPro" id="IPR035992">
    <property type="entry name" value="Ricin_B-like_lectins"/>
</dbReference>
<dbReference type="Gene3D" id="2.80.10.50">
    <property type="match status" value="1"/>
</dbReference>
<evidence type="ECO:0000256" key="1">
    <source>
        <dbReference type="SAM" id="Coils"/>
    </source>
</evidence>
<comment type="caution">
    <text evidence="4">The sequence shown here is derived from an EMBL/GenBank/DDBJ whole genome shotgun (WGS) entry which is preliminary data.</text>
</comment>
<accession>A0ABP2BKD4</accession>
<name>A0ABP2BKD4_9HYPH</name>
<protein>
    <recommendedName>
        <fullName evidence="3">Ricin B lectin domain-containing protein</fullName>
    </recommendedName>
</protein>
<dbReference type="PROSITE" id="PS50231">
    <property type="entry name" value="RICIN_B_LECTIN"/>
    <property type="match status" value="1"/>
</dbReference>
<evidence type="ECO:0000313" key="5">
    <source>
        <dbReference type="Proteomes" id="UP000191812"/>
    </source>
</evidence>